<dbReference type="Proteomes" id="UP000001693">
    <property type="component" value="Chromosome"/>
</dbReference>
<name>B1Y691_LEPCP</name>
<protein>
    <submittedName>
        <fullName evidence="1">Uncharacterized protein</fullName>
    </submittedName>
</protein>
<sequence length="234" mass="24303" precursor="true">MNTPTHRPGRARHRLADGSRSFVRALATAQALWLPAALALPSALLPASPAAAQTAAATVAGDLIVKFRDGSDPGAALAAVLNGQRPLASAAPLATRLSRELGVPLTLVQVTSGREALLAIDREALQRSLAQRAAREPGVTRATPVPPPPGLPPEQASVRIELAAQASPRAIAARMATGELLRPRLHADAGGATLLSYDMAGLTQALRDRIGQRADVDYVQPNRLLRPAGPGGLR</sequence>
<dbReference type="AlphaFoldDB" id="B1Y691"/>
<evidence type="ECO:0000313" key="1">
    <source>
        <dbReference type="EMBL" id="ACB33596.1"/>
    </source>
</evidence>
<proteinExistence type="predicted"/>
<dbReference type="RefSeq" id="WP_012346358.1">
    <property type="nucleotide sequence ID" value="NC_010524.1"/>
</dbReference>
<organism evidence="1 2">
    <name type="scientific">Leptothrix cholodnii (strain ATCC 51168 / LMG 8142 / SP-6)</name>
    <name type="common">Leptothrix discophora (strain SP-6)</name>
    <dbReference type="NCBI Taxonomy" id="395495"/>
    <lineage>
        <taxon>Bacteria</taxon>
        <taxon>Pseudomonadati</taxon>
        <taxon>Pseudomonadota</taxon>
        <taxon>Betaproteobacteria</taxon>
        <taxon>Burkholderiales</taxon>
        <taxon>Sphaerotilaceae</taxon>
        <taxon>Leptothrix</taxon>
    </lineage>
</organism>
<accession>B1Y691</accession>
<evidence type="ECO:0000313" key="2">
    <source>
        <dbReference type="Proteomes" id="UP000001693"/>
    </source>
</evidence>
<dbReference type="HOGENOM" id="CLU_1183864_0_0_4"/>
<dbReference type="EMBL" id="CP001013">
    <property type="protein sequence ID" value="ACB33596.1"/>
    <property type="molecule type" value="Genomic_DNA"/>
</dbReference>
<dbReference type="STRING" id="395495.Lcho_1328"/>
<reference evidence="1 2" key="1">
    <citation type="submission" date="2008-03" db="EMBL/GenBank/DDBJ databases">
        <title>Complete sequence of Leptothrix cholodnii SP-6.</title>
        <authorList>
            <consortium name="US DOE Joint Genome Institute"/>
            <person name="Copeland A."/>
            <person name="Lucas S."/>
            <person name="Lapidus A."/>
            <person name="Glavina del Rio T."/>
            <person name="Dalin E."/>
            <person name="Tice H."/>
            <person name="Bruce D."/>
            <person name="Goodwin L."/>
            <person name="Pitluck S."/>
            <person name="Chertkov O."/>
            <person name="Brettin T."/>
            <person name="Detter J.C."/>
            <person name="Han C."/>
            <person name="Kuske C.R."/>
            <person name="Schmutz J."/>
            <person name="Larimer F."/>
            <person name="Land M."/>
            <person name="Hauser L."/>
            <person name="Kyrpides N."/>
            <person name="Lykidis A."/>
            <person name="Emerson D."/>
            <person name="Richardson P."/>
        </authorList>
    </citation>
    <scope>NUCLEOTIDE SEQUENCE [LARGE SCALE GENOMIC DNA]</scope>
    <source>
        <strain evidence="2">ATCC 51168 / LMG 8142 / SP-6</strain>
    </source>
</reference>
<gene>
    <name evidence="1" type="ordered locus">Lcho_1328</name>
</gene>
<keyword evidence="2" id="KW-1185">Reference proteome</keyword>
<dbReference type="KEGG" id="lch:Lcho_1328"/>